<evidence type="ECO:0000313" key="2">
    <source>
        <dbReference type="Proteomes" id="UP000014974"/>
    </source>
</evidence>
<accession>S7WR22</accession>
<dbReference type="Proteomes" id="UP000014974">
    <property type="component" value="Unassembled WGS sequence"/>
</dbReference>
<evidence type="ECO:0000313" key="1">
    <source>
        <dbReference type="EMBL" id="EPR69169.1"/>
    </source>
</evidence>
<comment type="caution">
    <text evidence="1">The sequence shown here is derived from an EMBL/GenBank/DDBJ whole genome shotgun (WGS) entry which is preliminary data.</text>
</comment>
<name>S7WR22_9BACT</name>
<dbReference type="AlphaFoldDB" id="S7WR22"/>
<proteinExistence type="predicted"/>
<organism evidence="1 2">
    <name type="scientific">Cyclobacterium qasimii M12-11B</name>
    <dbReference type="NCBI Taxonomy" id="641524"/>
    <lineage>
        <taxon>Bacteria</taxon>
        <taxon>Pseudomonadati</taxon>
        <taxon>Bacteroidota</taxon>
        <taxon>Cytophagia</taxon>
        <taxon>Cytophagales</taxon>
        <taxon>Cyclobacteriaceae</taxon>
        <taxon>Cyclobacterium</taxon>
    </lineage>
</organism>
<gene>
    <name evidence="1" type="ORF">ADICYQ_1817</name>
</gene>
<protein>
    <submittedName>
        <fullName evidence="1">Uncharacterized protein</fullName>
    </submittedName>
</protein>
<dbReference type="EMBL" id="ATNM01000072">
    <property type="protein sequence ID" value="EPR69169.1"/>
    <property type="molecule type" value="Genomic_DNA"/>
</dbReference>
<sequence>MSEGEILLEKFPATVYVSGVWVKSDELSISHGANSFIHNFKFSVNRQ</sequence>
<reference evidence="1 2" key="1">
    <citation type="journal article" date="2013" name="Genome Announc.">
        <title>Draft Genome Sequence of Cyclobacterium qasimii Strain M12-11BT, Isolated from Arctic Marine Sediment.</title>
        <authorList>
            <person name="Shivaji S."/>
            <person name="Ara S."/>
            <person name="Singh A."/>
            <person name="Kumar Pinnaka A."/>
        </authorList>
    </citation>
    <scope>NUCLEOTIDE SEQUENCE [LARGE SCALE GENOMIC DNA]</scope>
    <source>
        <strain evidence="1 2">M12-11B</strain>
    </source>
</reference>